<feature type="domain" description="PDZ" evidence="5">
    <location>
        <begin position="4"/>
        <end position="87"/>
    </location>
</feature>
<accession>A0A9N9MWR8</accession>
<feature type="region of interest" description="Disordered" evidence="4">
    <location>
        <begin position="471"/>
        <end position="500"/>
    </location>
</feature>
<dbReference type="OrthoDB" id="44841at2759"/>
<dbReference type="FunFam" id="2.30.42.10:FF:000055">
    <property type="entry name" value="PDZ and LIM domain protein 3"/>
    <property type="match status" value="1"/>
</dbReference>
<dbReference type="GO" id="GO:0061061">
    <property type="term" value="P:muscle structure development"/>
    <property type="evidence" value="ECO:0007669"/>
    <property type="project" value="TreeGrafter"/>
</dbReference>
<keyword evidence="3" id="KW-0479">Metal-binding</keyword>
<dbReference type="SUPFAM" id="SSF50156">
    <property type="entry name" value="PDZ domain-like"/>
    <property type="match status" value="1"/>
</dbReference>
<dbReference type="GO" id="GO:0030036">
    <property type="term" value="P:actin cytoskeleton organization"/>
    <property type="evidence" value="ECO:0007669"/>
    <property type="project" value="TreeGrafter"/>
</dbReference>
<dbReference type="Gene3D" id="2.30.42.10">
    <property type="match status" value="1"/>
</dbReference>
<gene>
    <name evidence="6" type="ORF">CEUTPL_LOCUS12199</name>
</gene>
<reference evidence="6" key="1">
    <citation type="submission" date="2022-01" db="EMBL/GenBank/DDBJ databases">
        <authorList>
            <person name="King R."/>
        </authorList>
    </citation>
    <scope>NUCLEOTIDE SEQUENCE</scope>
</reference>
<keyword evidence="2" id="KW-0963">Cytoplasm</keyword>
<feature type="region of interest" description="Disordered" evidence="4">
    <location>
        <begin position="157"/>
        <end position="179"/>
    </location>
</feature>
<organism evidence="6 7">
    <name type="scientific">Ceutorhynchus assimilis</name>
    <name type="common">cabbage seed weevil</name>
    <dbReference type="NCBI Taxonomy" id="467358"/>
    <lineage>
        <taxon>Eukaryota</taxon>
        <taxon>Metazoa</taxon>
        <taxon>Ecdysozoa</taxon>
        <taxon>Arthropoda</taxon>
        <taxon>Hexapoda</taxon>
        <taxon>Insecta</taxon>
        <taxon>Pterygota</taxon>
        <taxon>Neoptera</taxon>
        <taxon>Endopterygota</taxon>
        <taxon>Coleoptera</taxon>
        <taxon>Polyphaga</taxon>
        <taxon>Cucujiformia</taxon>
        <taxon>Curculionidae</taxon>
        <taxon>Ceutorhynchinae</taxon>
        <taxon>Ceutorhynchus</taxon>
    </lineage>
</organism>
<dbReference type="InterPro" id="IPR050604">
    <property type="entry name" value="PDZ-LIM_domain"/>
</dbReference>
<dbReference type="GO" id="GO:0051371">
    <property type="term" value="F:muscle alpha-actinin binding"/>
    <property type="evidence" value="ECO:0007669"/>
    <property type="project" value="TreeGrafter"/>
</dbReference>
<dbReference type="AlphaFoldDB" id="A0A9N9MWR8"/>
<feature type="compositionally biased region" description="Basic and acidic residues" evidence="4">
    <location>
        <begin position="482"/>
        <end position="500"/>
    </location>
</feature>
<evidence type="ECO:0000313" key="7">
    <source>
        <dbReference type="Proteomes" id="UP001152799"/>
    </source>
</evidence>
<evidence type="ECO:0000256" key="1">
    <source>
        <dbReference type="ARBA" id="ARBA00004496"/>
    </source>
</evidence>
<proteinExistence type="predicted"/>
<dbReference type="GO" id="GO:0031941">
    <property type="term" value="C:filamentous actin"/>
    <property type="evidence" value="ECO:0007669"/>
    <property type="project" value="TreeGrafter"/>
</dbReference>
<dbReference type="Pfam" id="PF00595">
    <property type="entry name" value="PDZ"/>
    <property type="match status" value="1"/>
</dbReference>
<evidence type="ECO:0000313" key="6">
    <source>
        <dbReference type="EMBL" id="CAG9771774.1"/>
    </source>
</evidence>
<dbReference type="GO" id="GO:0003779">
    <property type="term" value="F:actin binding"/>
    <property type="evidence" value="ECO:0007669"/>
    <property type="project" value="TreeGrafter"/>
</dbReference>
<feature type="region of interest" description="Disordered" evidence="4">
    <location>
        <begin position="373"/>
        <end position="440"/>
    </location>
</feature>
<protein>
    <recommendedName>
        <fullName evidence="5">PDZ domain-containing protein</fullName>
    </recommendedName>
</protein>
<dbReference type="GO" id="GO:0030018">
    <property type="term" value="C:Z disc"/>
    <property type="evidence" value="ECO:0007669"/>
    <property type="project" value="TreeGrafter"/>
</dbReference>
<dbReference type="Proteomes" id="UP001152799">
    <property type="component" value="Chromosome 7"/>
</dbReference>
<dbReference type="InterPro" id="IPR001478">
    <property type="entry name" value="PDZ"/>
</dbReference>
<keyword evidence="3" id="KW-0862">Zinc</keyword>
<keyword evidence="3" id="KW-0440">LIM domain</keyword>
<dbReference type="PANTHER" id="PTHR24214">
    <property type="entry name" value="PDZ AND LIM DOMAIN PROTEIN ZASP"/>
    <property type="match status" value="1"/>
</dbReference>
<dbReference type="GO" id="GO:0001725">
    <property type="term" value="C:stress fiber"/>
    <property type="evidence" value="ECO:0007669"/>
    <property type="project" value="TreeGrafter"/>
</dbReference>
<dbReference type="EMBL" id="OU892283">
    <property type="protein sequence ID" value="CAG9771774.1"/>
    <property type="molecule type" value="Genomic_DNA"/>
</dbReference>
<feature type="compositionally biased region" description="Acidic residues" evidence="4">
    <location>
        <begin position="392"/>
        <end position="432"/>
    </location>
</feature>
<dbReference type="GO" id="GO:0005912">
    <property type="term" value="C:adherens junction"/>
    <property type="evidence" value="ECO:0007669"/>
    <property type="project" value="TreeGrafter"/>
</dbReference>
<evidence type="ECO:0000256" key="2">
    <source>
        <dbReference type="ARBA" id="ARBA00022490"/>
    </source>
</evidence>
<dbReference type="SMART" id="SM00228">
    <property type="entry name" value="PDZ"/>
    <property type="match status" value="1"/>
</dbReference>
<dbReference type="PANTHER" id="PTHR24214:SF38">
    <property type="entry name" value="PDZ AND LIM DOMAIN PROTEIN ZASP-RELATED"/>
    <property type="match status" value="1"/>
</dbReference>
<name>A0A9N9MWR8_9CUCU</name>
<evidence type="ECO:0000259" key="5">
    <source>
        <dbReference type="PROSITE" id="PS50106"/>
    </source>
</evidence>
<keyword evidence="7" id="KW-1185">Reference proteome</keyword>
<dbReference type="InterPro" id="IPR036034">
    <property type="entry name" value="PDZ_sf"/>
</dbReference>
<comment type="subcellular location">
    <subcellularLocation>
        <location evidence="1">Cytoplasm</location>
    </subcellularLocation>
</comment>
<evidence type="ECO:0000256" key="4">
    <source>
        <dbReference type="SAM" id="MobiDB-lite"/>
    </source>
</evidence>
<dbReference type="CDD" id="cd23068">
    <property type="entry name" value="PDZ_ZASP52-like"/>
    <property type="match status" value="1"/>
</dbReference>
<dbReference type="PROSITE" id="PS50106">
    <property type="entry name" value="PDZ"/>
    <property type="match status" value="1"/>
</dbReference>
<evidence type="ECO:0000256" key="3">
    <source>
        <dbReference type="ARBA" id="ARBA00023038"/>
    </source>
</evidence>
<sequence>MAIELRFSKPDPSSHWGFRLVGGSDFNEPLVVVKVNENSIAENSGLMVGDVVVRVNDDATAGLTHTEAHDLINEAGCDFIMAIRRGLFSDIPVPCEEDVNAEVENIIKESLAEQFEDTDKDQEIGPESKILENLAGQEQLIDSRASISEKTTKNKKYSTFLVKPRNPKPVSKQAEEDRKKLGDPYRVKIVKQPRRDPKDVLNRKKTVQFEPNVIEVEISRDTSVADSNESFDSSEANIENDMEMEVETSVQISEETTVEICEEENGAISPATDSSTIEEDEAKLTIRRPVAVPLDIHIEPVICESSLSLEQQLAAVQKQLLALSQLPSAIQVTLEAVTQQLNKIVLEKSQQQFEENEIEVENINGEIMVNGSEDTIEDDKNPDESQSLSENAEGDITETENEDQANVDELESDPVEVDDNTVEEDVEPEEPVVVDPYAGLTEEEKEAKLREEQLMAKKQKIEEARRKMDWTQRPIVLPGGRKWTDPEDATPKPKTTKMSDEKICKTLDDYSEVIVGKTKGINFLKYQPPPKNLDYLQRSEVYRLIHDMEPPVKGVGARAEKILSEKDYLGDKGAP</sequence>